<dbReference type="OrthoDB" id="5241356at2"/>
<feature type="region of interest" description="Disordered" evidence="3">
    <location>
        <begin position="381"/>
        <end position="415"/>
    </location>
</feature>
<evidence type="ECO:0000256" key="1">
    <source>
        <dbReference type="ARBA" id="ARBA00023295"/>
    </source>
</evidence>
<feature type="domain" description="Ig-like" evidence="4">
    <location>
        <begin position="1928"/>
        <end position="2029"/>
    </location>
</feature>
<dbReference type="InterPro" id="IPR003961">
    <property type="entry name" value="FN3_dom"/>
</dbReference>
<dbReference type="CDD" id="cd00063">
    <property type="entry name" value="FN3"/>
    <property type="match status" value="2"/>
</dbReference>
<keyword evidence="2" id="KW-0624">Polysaccharide degradation</keyword>
<evidence type="ECO:0000256" key="2">
    <source>
        <dbReference type="ARBA" id="ARBA00023326"/>
    </source>
</evidence>
<gene>
    <name evidence="6" type="ORF">SAMN05443575_3043</name>
</gene>
<dbReference type="Gene3D" id="2.60.40.10">
    <property type="entry name" value="Immunoglobulins"/>
    <property type="match status" value="3"/>
</dbReference>
<evidence type="ECO:0000313" key="6">
    <source>
        <dbReference type="EMBL" id="SHG99460.1"/>
    </source>
</evidence>
<dbReference type="Gene3D" id="2.60.40.2810">
    <property type="match status" value="1"/>
</dbReference>
<dbReference type="PANTHER" id="PTHR46957:SF3">
    <property type="entry name" value="CYTOKINE RECEPTOR"/>
    <property type="match status" value="1"/>
</dbReference>
<keyword evidence="1" id="KW-0326">Glycosidase</keyword>
<dbReference type="PANTHER" id="PTHR46957">
    <property type="entry name" value="CYTOKINE RECEPTOR"/>
    <property type="match status" value="1"/>
</dbReference>
<dbReference type="RefSeq" id="WP_073391277.1">
    <property type="nucleotide sequence ID" value="NZ_FQVU01000004.1"/>
</dbReference>
<dbReference type="Proteomes" id="UP000186132">
    <property type="component" value="Unassembled WGS sequence"/>
</dbReference>
<evidence type="ECO:0000313" key="7">
    <source>
        <dbReference type="Proteomes" id="UP000186132"/>
    </source>
</evidence>
<keyword evidence="7" id="KW-1185">Reference proteome</keyword>
<dbReference type="STRING" id="1206085.SAMN05443575_3043"/>
<feature type="compositionally biased region" description="Polar residues" evidence="3">
    <location>
        <begin position="1713"/>
        <end position="1730"/>
    </location>
</feature>
<dbReference type="InterPro" id="IPR007110">
    <property type="entry name" value="Ig-like_dom"/>
</dbReference>
<dbReference type="PROSITE" id="PS50853">
    <property type="entry name" value="FN3"/>
    <property type="match status" value="3"/>
</dbReference>
<dbReference type="InterPro" id="IPR013783">
    <property type="entry name" value="Ig-like_fold"/>
</dbReference>
<feature type="region of interest" description="Disordered" evidence="3">
    <location>
        <begin position="1926"/>
        <end position="1968"/>
    </location>
</feature>
<protein>
    <submittedName>
        <fullName evidence="6">Fibronectin type III domain-containing protein</fullName>
    </submittedName>
</protein>
<dbReference type="Pfam" id="PF00041">
    <property type="entry name" value="fn3"/>
    <property type="match status" value="2"/>
</dbReference>
<dbReference type="InterPro" id="IPR050713">
    <property type="entry name" value="RTP_Phos/Ushers"/>
</dbReference>
<feature type="domain" description="Fibronectin type-III" evidence="5">
    <location>
        <begin position="1601"/>
        <end position="1688"/>
    </location>
</feature>
<dbReference type="Pfam" id="PF17963">
    <property type="entry name" value="Big_9"/>
    <property type="match status" value="4"/>
</dbReference>
<evidence type="ECO:0000256" key="3">
    <source>
        <dbReference type="SAM" id="MobiDB-lite"/>
    </source>
</evidence>
<feature type="region of interest" description="Disordered" evidence="3">
    <location>
        <begin position="1862"/>
        <end position="1885"/>
    </location>
</feature>
<dbReference type="GO" id="GO:0000272">
    <property type="term" value="P:polysaccharide catabolic process"/>
    <property type="evidence" value="ECO:0007669"/>
    <property type="project" value="UniProtKB-KW"/>
</dbReference>
<evidence type="ECO:0000259" key="4">
    <source>
        <dbReference type="PROSITE" id="PS50835"/>
    </source>
</evidence>
<dbReference type="EMBL" id="FQVU01000004">
    <property type="protein sequence ID" value="SHG99460.1"/>
    <property type="molecule type" value="Genomic_DNA"/>
</dbReference>
<organism evidence="6 7">
    <name type="scientific">Jatrophihabitans endophyticus</name>
    <dbReference type="NCBI Taxonomy" id="1206085"/>
    <lineage>
        <taxon>Bacteria</taxon>
        <taxon>Bacillati</taxon>
        <taxon>Actinomycetota</taxon>
        <taxon>Actinomycetes</taxon>
        <taxon>Jatrophihabitantales</taxon>
        <taxon>Jatrophihabitantaceae</taxon>
        <taxon>Jatrophihabitans</taxon>
    </lineage>
</organism>
<dbReference type="GO" id="GO:0016798">
    <property type="term" value="F:hydrolase activity, acting on glycosyl bonds"/>
    <property type="evidence" value="ECO:0007669"/>
    <property type="project" value="UniProtKB-KW"/>
</dbReference>
<dbReference type="SUPFAM" id="SSF49265">
    <property type="entry name" value="Fibronectin type III"/>
    <property type="match status" value="2"/>
</dbReference>
<dbReference type="GO" id="GO:0016020">
    <property type="term" value="C:membrane"/>
    <property type="evidence" value="ECO:0007669"/>
    <property type="project" value="UniProtKB-SubCell"/>
</dbReference>
<dbReference type="NCBIfam" id="NF012211">
    <property type="entry name" value="tand_rpt_95"/>
    <property type="match status" value="1"/>
</dbReference>
<feature type="domain" description="Fibronectin type-III" evidence="5">
    <location>
        <begin position="1511"/>
        <end position="1596"/>
    </location>
</feature>
<evidence type="ECO:0000259" key="5">
    <source>
        <dbReference type="PROSITE" id="PS50853"/>
    </source>
</evidence>
<dbReference type="SMART" id="SM00060">
    <property type="entry name" value="FN3"/>
    <property type="match status" value="4"/>
</dbReference>
<name>A0A1M5PCG8_9ACTN</name>
<dbReference type="InterPro" id="IPR036116">
    <property type="entry name" value="FN3_sf"/>
</dbReference>
<keyword evidence="1" id="KW-0378">Hydrolase</keyword>
<feature type="region of interest" description="Disordered" evidence="3">
    <location>
        <begin position="1713"/>
        <end position="1733"/>
    </location>
</feature>
<feature type="region of interest" description="Disordered" evidence="3">
    <location>
        <begin position="1776"/>
        <end position="1798"/>
    </location>
</feature>
<dbReference type="PROSITE" id="PS50835">
    <property type="entry name" value="IG_LIKE"/>
    <property type="match status" value="1"/>
</dbReference>
<feature type="domain" description="Fibronectin type-III" evidence="5">
    <location>
        <begin position="1782"/>
        <end position="1876"/>
    </location>
</feature>
<accession>A0A1M5PCG8</accession>
<feature type="region of interest" description="Disordered" evidence="3">
    <location>
        <begin position="1818"/>
        <end position="1847"/>
    </location>
</feature>
<keyword evidence="2" id="KW-0119">Carbohydrate metabolism</keyword>
<reference evidence="7" key="1">
    <citation type="submission" date="2016-11" db="EMBL/GenBank/DDBJ databases">
        <authorList>
            <person name="Varghese N."/>
            <person name="Submissions S."/>
        </authorList>
    </citation>
    <scope>NUCLEOTIDE SEQUENCE [LARGE SCALE GENOMIC DNA]</scope>
    <source>
        <strain evidence="7">DSM 45627</strain>
    </source>
</reference>
<feature type="compositionally biased region" description="Polar residues" evidence="3">
    <location>
        <begin position="1835"/>
        <end position="1847"/>
    </location>
</feature>
<feature type="region of interest" description="Disordered" evidence="3">
    <location>
        <begin position="915"/>
        <end position="934"/>
    </location>
</feature>
<proteinExistence type="predicted"/>
<sequence>MAGAVSFARRHRGATAVGVVVALVAGVLVALALTADGYESRHVDLNDGGIWVTSNGDGLFGRLNKPAGSLDLALNPPGGAQSSYRLDVRQAGAAVAAWDQGSGRLLPVDVTSGKADADQAVPVSADEDVEIAGGTVAVLDAALGKVWAKQVDETRSLTSLADVDPSAKPALTFPKRDDGAGRVASLAVGGDGTLYAANSSGDVAVAAKSGLRYAKPTFARVAGRLESVQVTAVGSQVVVLDAKQGELHLPGGRTVQVPPDADARLQAPADSGDAVVLATRSQLLSVPLRGGTRTTLYAGGTGRPATPTWLGDCVHAAWAGEPGVYARACGGAAARRVGLPSAKALVEPVFRVNRGAILLNDLTLGNVYDLDSLQEVDNWSAVKPPPRVKPSKNDKNNQDSVAARDQPPKAVDDTWGARPGRTTVLHVLDNDSDPQGAILSINRLGAVNDPSASATIAPDGQSVEVTLPATAARDVQFKYTIDDGKGLTAEASVDVQVRQQGQNEPPRKRHAFRQQSFTASSGGTLDLPVLDDWRDFDGDPLVITTAKVEGTARGAVTIAPSGRLNYVASAIGGSTAIDYTVSDGSAAPVTQQIPLTVLAATSDRTAAPVAQPDIARGQVGKPITIKPLANDLPGADPTNPSAELGVAGTIASPAGAKVDTDLKSGTVTVTASRHGTFALSYTASFGNAKFDHAPIRVDVSDPPASAQPPVAVPDTGVLYGQTATTTDVLANDHDPAGGVLVVQRAVAADPEQLQVSVVDGRFLRVGAREPELADNPQVVKYTITNGTTAPVTGELTLTQVPPPPDDTPLAIDDYATVRSGDTTLVPALDNDIDPAGASLELLDDVPGAPNSGALTVTGAEGRANDPRAGAAFVSGKQVRYVAPAVTRPTTVTVNYVARNPGGDRATGTVHVTVTPPPSAQNPDQAPAAEPVSSRVVSGQSVRIKIPTTGVDPDGDVANVIGISAAPTLGRVTAIGATTITYEAFPTTSGTDRFGYIIADKYGKTSRSTIAVGVAQVSDPQPPTAVDDTVTASPGAKVRVDVLANDVVAPDDSVAIGDLGAVNPDLPTAVRTLAATGPVQVTAPRGDGQSVDVRYSVTDGAGDPSLATVTVRSQRGYVPPPSVQDVPAAPKPGAATTTVNVLKAATDPQGLPLRVAKVYAADATVRGGTVTLPVTGQVRNVVYVVANSQGGTAAAVVHVPARGSGVPYAKADQLITIGIDKSKTIDIADYVVDPAGKPLRLTTTDQLSAAPRTGLTLTSTDPTHLRVQGVNGYNGPAAITFEVTDGRTLNDPAGQLALITVPVQVGPNTPVIRCPSAPLAVVEGGPDRRLDIASLCHVWLADRSQLGDLDYTASWTRQPKDVDILGNGSSVIGLHAGGSAVPGQTGTLRVGVKNTRAAASSLNVTVTKLGRASMNPIRIDGFKAGGTVTRDIRGSVDSPLRDPRISVVRVTKTSGQAATVTRSGSRVSITPGANSHGIMTFDLVGTDVADTSRVDRQFTGRITLEVLNVPDAPGAPQAGRAVLSQTVVLSWPTPAANGAQIDRYQVGWSGGSQTCAASPCRITGLTNGREYAFTVRAHNAVGLSKPSPRLSPPAKPDKLPAAVTDLRTSNPKDGAITVSWRPVANGGSATRTYRVSWSGGGSASVSGSARSVVARGLDNHNVYTFTVVAVNELGAGPPASTRGQSAGAPGTPANVQVGYADSAGTDTRAVRVTWNASDPNGPTPATYTATRDGTPICRGTTQTSCNDTPATGKTYTYRVVATNGADKKSAAGASKPFVVAGTPDTPPRVSATPTDDDGALQVTYTVPNPHGQKEYSLWRASSGQSGRWDDPPAAGSNDTRTVTGLPNDSDITISVKSCNEQNCGNEGSGSGHTNGPPRAPGVSCSRSGEKITWTWNKPDPVNGHQVARYQLGGESTAQTTQLQYSRVFPRDSKSHTLTVTSIDDRNPGHSGGQGSDTCKAEDPPAPPNPTVTWKYSSQRKSGCSFHGGGNCPYADITGHDFSGSVTCTVYWSPSGSAPNPGGNSKTYTVTLNSGNNYNDPTSGYFGYTATIHVNCSNGASTTGTW</sequence>